<keyword evidence="6" id="KW-1185">Reference proteome</keyword>
<feature type="binding site" evidence="2">
    <location>
        <position position="47"/>
    </location>
    <ligand>
        <name>Mg(2+)</name>
        <dbReference type="ChEBI" id="CHEBI:18420"/>
        <label>1</label>
    </ligand>
</feature>
<feature type="binding site" evidence="2">
    <location>
        <position position="55"/>
    </location>
    <ligand>
        <name>substrate</name>
    </ligand>
</feature>
<dbReference type="PANTHER" id="PTHR30270:SF0">
    <property type="entry name" value="THIAMINE-MONOPHOSPHATE KINASE"/>
    <property type="match status" value="1"/>
</dbReference>
<dbReference type="NCBIfam" id="TIGR01379">
    <property type="entry name" value="thiL"/>
    <property type="match status" value="1"/>
</dbReference>
<dbReference type="InterPro" id="IPR006283">
    <property type="entry name" value="ThiL-like"/>
</dbReference>
<feature type="binding site" evidence="2">
    <location>
        <begin position="122"/>
        <end position="123"/>
    </location>
    <ligand>
        <name>ATP</name>
        <dbReference type="ChEBI" id="CHEBI:30616"/>
    </ligand>
</feature>
<gene>
    <name evidence="2 5" type="primary">thiL</name>
    <name evidence="5" type="ORF">H8L67_08895</name>
</gene>
<keyword evidence="2 5" id="KW-0418">Kinase</keyword>
<dbReference type="Gene3D" id="3.90.650.10">
    <property type="entry name" value="PurM-like C-terminal domain"/>
    <property type="match status" value="1"/>
</dbReference>
<keyword evidence="2" id="KW-0067">ATP-binding</keyword>
<feature type="binding site" evidence="2">
    <location>
        <position position="48"/>
    </location>
    <ligand>
        <name>Mg(2+)</name>
        <dbReference type="ChEBI" id="CHEBI:18420"/>
        <label>2</label>
    </ligand>
</feature>
<feature type="binding site" evidence="2">
    <location>
        <position position="147"/>
    </location>
    <ligand>
        <name>ATP</name>
        <dbReference type="ChEBI" id="CHEBI:30616"/>
    </ligand>
</feature>
<feature type="domain" description="PurM-like C-terminal" evidence="4">
    <location>
        <begin position="151"/>
        <end position="298"/>
    </location>
</feature>
<accession>A0ABX8WQ34</accession>
<dbReference type="Pfam" id="PF02769">
    <property type="entry name" value="AIRS_C"/>
    <property type="match status" value="1"/>
</dbReference>
<feature type="binding site" evidence="2">
    <location>
        <position position="208"/>
    </location>
    <ligand>
        <name>Mg(2+)</name>
        <dbReference type="ChEBI" id="CHEBI:18420"/>
        <label>3</label>
    </ligand>
</feature>
<proteinExistence type="inferred from homology"/>
<keyword evidence="1 2" id="KW-0784">Thiamine biosynthesis</keyword>
<keyword evidence="2" id="KW-0547">Nucleotide-binding</keyword>
<dbReference type="Proteomes" id="UP000824755">
    <property type="component" value="Chromosome"/>
</dbReference>
<keyword evidence="2" id="KW-0479">Metal-binding</keyword>
<dbReference type="SUPFAM" id="SSF56042">
    <property type="entry name" value="PurM C-terminal domain-like"/>
    <property type="match status" value="1"/>
</dbReference>
<comment type="pathway">
    <text evidence="2">Cofactor biosynthesis; thiamine diphosphate biosynthesis; thiamine diphosphate from thiamine phosphate: step 1/1.</text>
</comment>
<dbReference type="RefSeq" id="WP_220379473.1">
    <property type="nucleotide sequence ID" value="NZ_CP080544.1"/>
</dbReference>
<evidence type="ECO:0000313" key="5">
    <source>
        <dbReference type="EMBL" id="QYR52688.1"/>
    </source>
</evidence>
<comment type="function">
    <text evidence="2">Catalyzes the ATP-dependent phosphorylation of thiamine-monophosphate (TMP) to form thiamine-pyrophosphate (TPP), the active form of vitamin B1.</text>
</comment>
<dbReference type="CDD" id="cd02194">
    <property type="entry name" value="ThiL"/>
    <property type="match status" value="1"/>
</dbReference>
<evidence type="ECO:0000259" key="4">
    <source>
        <dbReference type="Pfam" id="PF02769"/>
    </source>
</evidence>
<name>A0ABX8WQ34_9GAMM</name>
<dbReference type="InterPro" id="IPR036676">
    <property type="entry name" value="PurM-like_C_sf"/>
</dbReference>
<dbReference type="EMBL" id="CP080544">
    <property type="protein sequence ID" value="QYR52688.1"/>
    <property type="molecule type" value="Genomic_DNA"/>
</dbReference>
<dbReference type="InterPro" id="IPR010918">
    <property type="entry name" value="PurM-like_C_dom"/>
</dbReference>
<dbReference type="InterPro" id="IPR036921">
    <property type="entry name" value="PurM-like_N_sf"/>
</dbReference>
<dbReference type="InterPro" id="IPR016188">
    <property type="entry name" value="PurM-like_N"/>
</dbReference>
<organism evidence="5 6">
    <name type="scientific">Lysobacter soyae</name>
    <dbReference type="NCBI Taxonomy" id="2764185"/>
    <lineage>
        <taxon>Bacteria</taxon>
        <taxon>Pseudomonadati</taxon>
        <taxon>Pseudomonadota</taxon>
        <taxon>Gammaproteobacteria</taxon>
        <taxon>Lysobacterales</taxon>
        <taxon>Lysobacteraceae</taxon>
        <taxon>Lysobacter</taxon>
    </lineage>
</organism>
<feature type="binding site" evidence="2">
    <location>
        <position position="76"/>
    </location>
    <ligand>
        <name>Mg(2+)</name>
        <dbReference type="ChEBI" id="CHEBI:18420"/>
        <label>2</label>
    </ligand>
</feature>
<dbReference type="HAMAP" id="MF_02128">
    <property type="entry name" value="TMP_kinase"/>
    <property type="match status" value="1"/>
</dbReference>
<protein>
    <recommendedName>
        <fullName evidence="2">Thiamine-monophosphate kinase</fullName>
        <shortName evidence="2">TMP kinase</shortName>
        <shortName evidence="2">Thiamine-phosphate kinase</shortName>
        <ecNumber evidence="2">2.7.4.16</ecNumber>
    </recommendedName>
</protein>
<dbReference type="GO" id="GO:0009030">
    <property type="term" value="F:thiamine-phosphate kinase activity"/>
    <property type="evidence" value="ECO:0007669"/>
    <property type="project" value="UniProtKB-EC"/>
</dbReference>
<feature type="binding site" evidence="2">
    <location>
        <position position="211"/>
    </location>
    <ligand>
        <name>Mg(2+)</name>
        <dbReference type="ChEBI" id="CHEBI:18420"/>
        <label>5</label>
    </ligand>
</feature>
<feature type="binding site" evidence="2">
    <location>
        <position position="76"/>
    </location>
    <ligand>
        <name>Mg(2+)</name>
        <dbReference type="ChEBI" id="CHEBI:18420"/>
        <label>4</label>
    </ligand>
</feature>
<evidence type="ECO:0000256" key="1">
    <source>
        <dbReference type="ARBA" id="ARBA00022977"/>
    </source>
</evidence>
<reference evidence="5 6" key="1">
    <citation type="submission" date="2021-08" db="EMBL/GenBank/DDBJ databases">
        <title>Lysobacter sp. strain CJ11 Genome sequencing and assembly.</title>
        <authorList>
            <person name="Kim I."/>
        </authorList>
    </citation>
    <scope>NUCLEOTIDE SEQUENCE [LARGE SCALE GENOMIC DNA]</scope>
    <source>
        <strain evidence="5 6">CJ11</strain>
    </source>
</reference>
<dbReference type="PIRSF" id="PIRSF005303">
    <property type="entry name" value="Thiam_monoph_kin"/>
    <property type="match status" value="1"/>
</dbReference>
<sequence length="316" mass="33402">MKSAGEFDLIEFIRTQQSVVRPDVLLGIGDDAAMLQAPADHALVMCSDTLNEGVHFPVGTDPEAIGWKSLAVNLSDLAAMGACPSWCLLNLCLPESDTRWLERFTNGFFELAAAHDVVLVGGDTTRGPLSISVTACGFVPRELALTRSGAKVGDDIWVSGTLGDAALALRRMLAGESVPAELMDALDRPTPRVALGSALRGFASSCIDVSDGVLQDLGHVCAASGLAAEVAGDWLPVSDAFDALAPREARLQLQSSGDDYELCFSAAPGYRNLLVDLAEKLDLRLTRIGSFTSGQGVHLTQAGRLSALEKRGHAHF</sequence>
<feature type="binding site" evidence="2">
    <location>
        <position position="123"/>
    </location>
    <ligand>
        <name>Mg(2+)</name>
        <dbReference type="ChEBI" id="CHEBI:18420"/>
        <label>1</label>
    </ligand>
</feature>
<feature type="binding site" evidence="2">
    <location>
        <position position="258"/>
    </location>
    <ligand>
        <name>substrate</name>
    </ligand>
</feature>
<feature type="binding site" evidence="2">
    <location>
        <position position="31"/>
    </location>
    <ligand>
        <name>Mg(2+)</name>
        <dbReference type="ChEBI" id="CHEBI:18420"/>
        <label>3</label>
    </ligand>
</feature>
<keyword evidence="2 5" id="KW-0808">Transferase</keyword>
<dbReference type="Pfam" id="PF00586">
    <property type="entry name" value="AIRS"/>
    <property type="match status" value="1"/>
</dbReference>
<dbReference type="EC" id="2.7.4.16" evidence="2"/>
<dbReference type="Gene3D" id="3.30.1330.10">
    <property type="entry name" value="PurM-like, N-terminal domain"/>
    <property type="match status" value="1"/>
</dbReference>
<comment type="miscellaneous">
    <text evidence="2">Reaction mechanism of ThiL seems to utilize a direct, inline transfer of the gamma-phosphate of ATP to TMP rather than a phosphorylated enzyme intermediate.</text>
</comment>
<keyword evidence="2" id="KW-0460">Magnesium</keyword>
<feature type="binding site" evidence="2">
    <location>
        <position position="48"/>
    </location>
    <ligand>
        <name>Mg(2+)</name>
        <dbReference type="ChEBI" id="CHEBI:18420"/>
        <label>1</label>
    </ligand>
</feature>
<comment type="catalytic activity">
    <reaction evidence="2">
        <text>thiamine phosphate + ATP = thiamine diphosphate + ADP</text>
        <dbReference type="Rhea" id="RHEA:15913"/>
        <dbReference type="ChEBI" id="CHEBI:30616"/>
        <dbReference type="ChEBI" id="CHEBI:37575"/>
        <dbReference type="ChEBI" id="CHEBI:58937"/>
        <dbReference type="ChEBI" id="CHEBI:456216"/>
        <dbReference type="EC" id="2.7.4.16"/>
    </reaction>
</comment>
<feature type="binding site" evidence="2">
    <location>
        <position position="31"/>
    </location>
    <ligand>
        <name>Mg(2+)</name>
        <dbReference type="ChEBI" id="CHEBI:18420"/>
        <label>4</label>
    </ligand>
</feature>
<comment type="similarity">
    <text evidence="2">Belongs to the thiamine-monophosphate kinase family.</text>
</comment>
<comment type="caution">
    <text evidence="2">Lacks conserved residue(s) required for the propagation of feature annotation.</text>
</comment>
<evidence type="ECO:0000259" key="3">
    <source>
        <dbReference type="Pfam" id="PF00586"/>
    </source>
</evidence>
<feature type="binding site" evidence="2">
    <location>
        <position position="76"/>
    </location>
    <ligand>
        <name>Mg(2+)</name>
        <dbReference type="ChEBI" id="CHEBI:18420"/>
        <label>3</label>
    </ligand>
</feature>
<dbReference type="PANTHER" id="PTHR30270">
    <property type="entry name" value="THIAMINE-MONOPHOSPHATE KINASE"/>
    <property type="match status" value="1"/>
</dbReference>
<evidence type="ECO:0000256" key="2">
    <source>
        <dbReference type="HAMAP-Rule" id="MF_02128"/>
    </source>
</evidence>
<evidence type="ECO:0000313" key="6">
    <source>
        <dbReference type="Proteomes" id="UP000824755"/>
    </source>
</evidence>
<feature type="domain" description="PurM-like N-terminal" evidence="3">
    <location>
        <begin position="29"/>
        <end position="139"/>
    </location>
</feature>
<dbReference type="SUPFAM" id="SSF55326">
    <property type="entry name" value="PurM N-terminal domain-like"/>
    <property type="match status" value="1"/>
</dbReference>
<feature type="binding site" evidence="2">
    <location>
        <position position="210"/>
    </location>
    <ligand>
        <name>ATP</name>
        <dbReference type="ChEBI" id="CHEBI:30616"/>
    </ligand>
</feature>